<dbReference type="PANTHER" id="PTHR11048:SF5">
    <property type="entry name" value="DECAPRENYL-PHOSPHATE PHOSPHORIBOSYLTRANSFERASE"/>
    <property type="match status" value="1"/>
</dbReference>
<dbReference type="InterPro" id="IPR000537">
    <property type="entry name" value="UbiA_prenyltransferase"/>
</dbReference>
<dbReference type="InterPro" id="IPR039653">
    <property type="entry name" value="Prenyltransferase"/>
</dbReference>
<comment type="caution">
    <text evidence="7">The sequence shown here is derived from an EMBL/GenBank/DDBJ whole genome shotgun (WGS) entry which is preliminary data.</text>
</comment>
<feature type="transmembrane region" description="Helical" evidence="6">
    <location>
        <begin position="338"/>
        <end position="356"/>
    </location>
</feature>
<keyword evidence="8" id="KW-1185">Reference proteome</keyword>
<reference evidence="8" key="1">
    <citation type="journal article" date="2019" name="Int. J. Syst. Evol. Microbiol.">
        <title>The Global Catalogue of Microorganisms (GCM) 10K type strain sequencing project: providing services to taxonomists for standard genome sequencing and annotation.</title>
        <authorList>
            <consortium name="The Broad Institute Genomics Platform"/>
            <consortium name="The Broad Institute Genome Sequencing Center for Infectious Disease"/>
            <person name="Wu L."/>
            <person name="Ma J."/>
        </authorList>
    </citation>
    <scope>NUCLEOTIDE SEQUENCE [LARGE SCALE GENOMIC DNA]</scope>
    <source>
        <strain evidence="8">JCM 32226</strain>
    </source>
</reference>
<evidence type="ECO:0000256" key="5">
    <source>
        <dbReference type="ARBA" id="ARBA00023136"/>
    </source>
</evidence>
<dbReference type="RefSeq" id="WP_345014745.1">
    <property type="nucleotide sequence ID" value="NZ_BAABFC010000028.1"/>
</dbReference>
<feature type="transmembrane region" description="Helical" evidence="6">
    <location>
        <begin position="311"/>
        <end position="332"/>
    </location>
</feature>
<dbReference type="InterPro" id="IPR023214">
    <property type="entry name" value="HAD_sf"/>
</dbReference>
<proteinExistence type="predicted"/>
<feature type="transmembrane region" description="Helical" evidence="6">
    <location>
        <begin position="218"/>
        <end position="238"/>
    </location>
</feature>
<dbReference type="Gene3D" id="3.40.50.1000">
    <property type="entry name" value="HAD superfamily/HAD-like"/>
    <property type="match status" value="1"/>
</dbReference>
<protein>
    <submittedName>
        <fullName evidence="7">UbiA family prenyltransferase</fullName>
    </submittedName>
</protein>
<dbReference type="InterPro" id="IPR036412">
    <property type="entry name" value="HAD-like_sf"/>
</dbReference>
<feature type="transmembrane region" description="Helical" evidence="6">
    <location>
        <begin position="415"/>
        <end position="433"/>
    </location>
</feature>
<dbReference type="NCBIfam" id="NF006088">
    <property type="entry name" value="PRK08238.1"/>
    <property type="match status" value="1"/>
</dbReference>
<name>A0ABP8QN80_9GAMM</name>
<sequence>MNTRPLVVDLDGTLLKTDLLIESLLLFIRHYPWRIFSLLAWLLRGRSYLKHRIAQHVDFDAAVLPYTGDLLHWLRQEHASGRQIVLATGSNQKHADKIAEHLGLFSAVHGSGAAVNLTGQTKCSLLRQIFGERNFDYAGNARVDLPIWSQAAQIIMVNAPASLRRLVARRHGEHLVLGGSDNRLLGLLRAMRPHQWIKNLLIFTPLLFAHQFTQPDKLLASLLAFVAFGLCASSVYLLNDLLDIQDDRHHPSKRRRPFAAGTVPALWGLLAAPVLLVSALLLGWLVSPAFLLVLGCYYLVTLLYSLAIKRVVLLDAVTLGLLYTLRIIAGGAATDIPLSLWLLSFAMFIFLSLAIAKRCTELRGKTAGSLRGRGYLHDDQQIMVPFGIASGYLSVLVLALYINSNEIQLLYRQPQWLWATCPLLLYWVSYFWLKTHRGDMHHDPILFALRDKTSLLIGGFMFLLLIMAI</sequence>
<feature type="transmembrane region" description="Helical" evidence="6">
    <location>
        <begin position="282"/>
        <end position="304"/>
    </location>
</feature>
<dbReference type="Pfam" id="PF01040">
    <property type="entry name" value="UbiA"/>
    <property type="match status" value="1"/>
</dbReference>
<accession>A0ABP8QN80</accession>
<dbReference type="InterPro" id="IPR044878">
    <property type="entry name" value="UbiA_sf"/>
</dbReference>
<keyword evidence="5 6" id="KW-0472">Membrane</keyword>
<keyword evidence="4 6" id="KW-1133">Transmembrane helix</keyword>
<dbReference type="CDD" id="cd13963">
    <property type="entry name" value="PT_UbiA_2"/>
    <property type="match status" value="1"/>
</dbReference>
<evidence type="ECO:0000256" key="3">
    <source>
        <dbReference type="ARBA" id="ARBA00022692"/>
    </source>
</evidence>
<dbReference type="Proteomes" id="UP001501321">
    <property type="component" value="Unassembled WGS sequence"/>
</dbReference>
<keyword evidence="2" id="KW-1003">Cell membrane</keyword>
<gene>
    <name evidence="7" type="ORF">GCM10023095_30890</name>
</gene>
<evidence type="ECO:0000256" key="4">
    <source>
        <dbReference type="ARBA" id="ARBA00022989"/>
    </source>
</evidence>
<evidence type="ECO:0000256" key="2">
    <source>
        <dbReference type="ARBA" id="ARBA00022475"/>
    </source>
</evidence>
<evidence type="ECO:0000313" key="7">
    <source>
        <dbReference type="EMBL" id="GAA4503897.1"/>
    </source>
</evidence>
<dbReference type="Gene3D" id="1.10.357.140">
    <property type="entry name" value="UbiA prenyltransferase"/>
    <property type="match status" value="1"/>
</dbReference>
<dbReference type="EMBL" id="BAABFC010000028">
    <property type="protein sequence ID" value="GAA4503897.1"/>
    <property type="molecule type" value="Genomic_DNA"/>
</dbReference>
<keyword evidence="3 6" id="KW-0812">Transmembrane</keyword>
<organism evidence="7 8">
    <name type="scientific">Pseudaeromonas paramecii</name>
    <dbReference type="NCBI Taxonomy" id="2138166"/>
    <lineage>
        <taxon>Bacteria</taxon>
        <taxon>Pseudomonadati</taxon>
        <taxon>Pseudomonadota</taxon>
        <taxon>Gammaproteobacteria</taxon>
        <taxon>Aeromonadales</taxon>
        <taxon>Aeromonadaceae</taxon>
        <taxon>Pseudaeromonas</taxon>
    </lineage>
</organism>
<comment type="subcellular location">
    <subcellularLocation>
        <location evidence="1">Membrane</location>
        <topology evidence="1">Multi-pass membrane protein</topology>
    </subcellularLocation>
</comment>
<feature type="transmembrane region" description="Helical" evidence="6">
    <location>
        <begin position="445"/>
        <end position="468"/>
    </location>
</feature>
<dbReference type="PANTHER" id="PTHR11048">
    <property type="entry name" value="PRENYLTRANSFERASES"/>
    <property type="match status" value="1"/>
</dbReference>
<feature type="transmembrane region" description="Helical" evidence="6">
    <location>
        <begin position="258"/>
        <end position="276"/>
    </location>
</feature>
<dbReference type="SUPFAM" id="SSF56784">
    <property type="entry name" value="HAD-like"/>
    <property type="match status" value="1"/>
</dbReference>
<evidence type="ECO:0000313" key="8">
    <source>
        <dbReference type="Proteomes" id="UP001501321"/>
    </source>
</evidence>
<evidence type="ECO:0000256" key="6">
    <source>
        <dbReference type="SAM" id="Phobius"/>
    </source>
</evidence>
<feature type="transmembrane region" description="Helical" evidence="6">
    <location>
        <begin position="382"/>
        <end position="403"/>
    </location>
</feature>
<evidence type="ECO:0000256" key="1">
    <source>
        <dbReference type="ARBA" id="ARBA00004141"/>
    </source>
</evidence>